<evidence type="ECO:0000313" key="3">
    <source>
        <dbReference type="Proteomes" id="UP000612855"/>
    </source>
</evidence>
<protein>
    <submittedName>
        <fullName evidence="2">Uncharacterized protein</fullName>
    </submittedName>
</protein>
<dbReference type="AlphaFoldDB" id="A0A917A690"/>
<sequence length="167" mass="18397">MSDQTPAIQPQNTRKPRPISKQVEAALQARVRDGMTWDDAAKAAGLSPAGVYKARLRDEVKARLLEIQSEYVQEVEALKAPHKARALEVGRELMDTAKSEAVRARMVEFFAGERSGPTVNVQINNNNSGPRGYEYARPGQEVVTLRPARRDGQSPASDVQDAEIVDD</sequence>
<evidence type="ECO:0000256" key="1">
    <source>
        <dbReference type="SAM" id="MobiDB-lite"/>
    </source>
</evidence>
<proteinExistence type="predicted"/>
<feature type="compositionally biased region" description="Polar residues" evidence="1">
    <location>
        <begin position="1"/>
        <end position="13"/>
    </location>
</feature>
<name>A0A917A690_9RHOB</name>
<keyword evidence="3" id="KW-1185">Reference proteome</keyword>
<reference evidence="3" key="1">
    <citation type="journal article" date="2019" name="Int. J. Syst. Evol. Microbiol.">
        <title>The Global Catalogue of Microorganisms (GCM) 10K type strain sequencing project: providing services to taxonomists for standard genome sequencing and annotation.</title>
        <authorList>
            <consortium name="The Broad Institute Genomics Platform"/>
            <consortium name="The Broad Institute Genome Sequencing Center for Infectious Disease"/>
            <person name="Wu L."/>
            <person name="Ma J."/>
        </authorList>
    </citation>
    <scope>NUCLEOTIDE SEQUENCE [LARGE SCALE GENOMIC DNA]</scope>
    <source>
        <strain evidence="3">CGMCC 1.12664</strain>
    </source>
</reference>
<gene>
    <name evidence="2" type="ORF">GCM10011360_17610</name>
</gene>
<dbReference type="Proteomes" id="UP000612855">
    <property type="component" value="Unassembled WGS sequence"/>
</dbReference>
<feature type="region of interest" description="Disordered" evidence="1">
    <location>
        <begin position="145"/>
        <end position="167"/>
    </location>
</feature>
<feature type="region of interest" description="Disordered" evidence="1">
    <location>
        <begin position="1"/>
        <end position="21"/>
    </location>
</feature>
<accession>A0A917A690</accession>
<dbReference type="EMBL" id="BMFJ01000001">
    <property type="protein sequence ID" value="GGE30012.1"/>
    <property type="molecule type" value="Genomic_DNA"/>
</dbReference>
<evidence type="ECO:0000313" key="2">
    <source>
        <dbReference type="EMBL" id="GGE30012.1"/>
    </source>
</evidence>
<organism evidence="2 3">
    <name type="scientific">Primorskyibacter flagellatus</name>
    <dbReference type="NCBI Taxonomy" id="1387277"/>
    <lineage>
        <taxon>Bacteria</taxon>
        <taxon>Pseudomonadati</taxon>
        <taxon>Pseudomonadota</taxon>
        <taxon>Alphaproteobacteria</taxon>
        <taxon>Rhodobacterales</taxon>
        <taxon>Roseobacteraceae</taxon>
        <taxon>Primorskyibacter</taxon>
    </lineage>
</organism>
<comment type="caution">
    <text evidence="2">The sequence shown here is derived from an EMBL/GenBank/DDBJ whole genome shotgun (WGS) entry which is preliminary data.</text>
</comment>